<dbReference type="Proteomes" id="UP000676409">
    <property type="component" value="Chromosome"/>
</dbReference>
<dbReference type="Pfam" id="PF02597">
    <property type="entry name" value="ThiS"/>
    <property type="match status" value="1"/>
</dbReference>
<evidence type="ECO:0000313" key="1">
    <source>
        <dbReference type="EMBL" id="QUD87090.1"/>
    </source>
</evidence>
<name>A0A975ITU6_9CAUL</name>
<dbReference type="InterPro" id="IPR003749">
    <property type="entry name" value="ThiS/MoaD-like"/>
</dbReference>
<proteinExistence type="predicted"/>
<dbReference type="Gene3D" id="3.10.20.30">
    <property type="match status" value="1"/>
</dbReference>
<evidence type="ECO:0000313" key="2">
    <source>
        <dbReference type="Proteomes" id="UP000676409"/>
    </source>
</evidence>
<organism evidence="1 2">
    <name type="scientific">Phenylobacterium montanum</name>
    <dbReference type="NCBI Taxonomy" id="2823693"/>
    <lineage>
        <taxon>Bacteria</taxon>
        <taxon>Pseudomonadati</taxon>
        <taxon>Pseudomonadota</taxon>
        <taxon>Alphaproteobacteria</taxon>
        <taxon>Caulobacterales</taxon>
        <taxon>Caulobacteraceae</taxon>
        <taxon>Phenylobacterium</taxon>
    </lineage>
</organism>
<dbReference type="KEGG" id="caul:KCG34_18780"/>
<sequence length="81" mass="8244">MARVLLFGRLADIAGWRERVFEPTPASLSALKALVAALDPALAEALDGKGVTAAVARVAVRGDVALSPGVEVAFMPPMSGG</sequence>
<dbReference type="InterPro" id="IPR016155">
    <property type="entry name" value="Mopterin_synth/thiamin_S_b"/>
</dbReference>
<dbReference type="InterPro" id="IPR012675">
    <property type="entry name" value="Beta-grasp_dom_sf"/>
</dbReference>
<keyword evidence="2" id="KW-1185">Reference proteome</keyword>
<dbReference type="SUPFAM" id="SSF54285">
    <property type="entry name" value="MoaD/ThiS"/>
    <property type="match status" value="1"/>
</dbReference>
<accession>A0A975ITU6</accession>
<dbReference type="RefSeq" id="WP_211937142.1">
    <property type="nucleotide sequence ID" value="NZ_CP073078.1"/>
</dbReference>
<protein>
    <submittedName>
        <fullName evidence="1">MoaD/ThiS family protein</fullName>
    </submittedName>
</protein>
<gene>
    <name evidence="1" type="ORF">KCG34_18780</name>
</gene>
<dbReference type="EMBL" id="CP073078">
    <property type="protein sequence ID" value="QUD87090.1"/>
    <property type="molecule type" value="Genomic_DNA"/>
</dbReference>
<reference evidence="1" key="1">
    <citation type="submission" date="2021-04" db="EMBL/GenBank/DDBJ databases">
        <title>The complete genome sequence of Caulobacter sp. S6.</title>
        <authorList>
            <person name="Tang Y."/>
            <person name="Ouyang W."/>
            <person name="Liu Q."/>
            <person name="Huang B."/>
            <person name="Guo Z."/>
            <person name="Lei P."/>
        </authorList>
    </citation>
    <scope>NUCLEOTIDE SEQUENCE</scope>
    <source>
        <strain evidence="1">S6</strain>
    </source>
</reference>
<dbReference type="AlphaFoldDB" id="A0A975ITU6"/>